<protein>
    <submittedName>
        <fullName evidence="1">Uncharacterized protein</fullName>
    </submittedName>
</protein>
<dbReference type="EMBL" id="QOKY01000159">
    <property type="protein sequence ID" value="RMZ55806.1"/>
    <property type="molecule type" value="Genomic_DNA"/>
</dbReference>
<evidence type="ECO:0000313" key="1">
    <source>
        <dbReference type="EMBL" id="RMZ55806.1"/>
    </source>
</evidence>
<dbReference type="AlphaFoldDB" id="A0A3M7L2W3"/>
<accession>A0A3M7L2W3</accession>
<comment type="caution">
    <text evidence="1">The sequence shown here is derived from an EMBL/GenBank/DDBJ whole genome shotgun (WGS) entry which is preliminary data.</text>
</comment>
<name>A0A3M7L2W3_AUXPR</name>
<dbReference type="Proteomes" id="UP000279271">
    <property type="component" value="Unassembled WGS sequence"/>
</dbReference>
<organism evidence="1 2">
    <name type="scientific">Auxenochlorella protothecoides</name>
    <name type="common">Green microalga</name>
    <name type="synonym">Chlorella protothecoides</name>
    <dbReference type="NCBI Taxonomy" id="3075"/>
    <lineage>
        <taxon>Eukaryota</taxon>
        <taxon>Viridiplantae</taxon>
        <taxon>Chlorophyta</taxon>
        <taxon>core chlorophytes</taxon>
        <taxon>Trebouxiophyceae</taxon>
        <taxon>Chlorellales</taxon>
        <taxon>Chlorellaceae</taxon>
        <taxon>Auxenochlorella</taxon>
    </lineage>
</organism>
<gene>
    <name evidence="1" type="ORF">APUTEX25_005847</name>
</gene>
<sequence>MSSATRWCWRGQVGPSGQLPASHRAQTARLVGSCRRLHPLPRRGQDPVLQYSGQYTGVRCCTARLAERVVGRRRGVMRSARKARRRAARGSLVGWVLGRGVAGPDSAGAPATGRAGLGAPEVRRHLRLWQR</sequence>
<proteinExistence type="predicted"/>
<reference evidence="2" key="1">
    <citation type="journal article" date="2018" name="Algal Res.">
        <title>Characterization of plant carbon substrate utilization by Auxenochlorella protothecoides.</title>
        <authorList>
            <person name="Vogler B.W."/>
            <person name="Starkenburg S.R."/>
            <person name="Sudasinghe N."/>
            <person name="Schambach J.Y."/>
            <person name="Rollin J.A."/>
            <person name="Pattathil S."/>
            <person name="Barry A.N."/>
        </authorList>
    </citation>
    <scope>NUCLEOTIDE SEQUENCE [LARGE SCALE GENOMIC DNA]</scope>
    <source>
        <strain evidence="2">UTEX 25</strain>
    </source>
</reference>
<evidence type="ECO:0000313" key="2">
    <source>
        <dbReference type="Proteomes" id="UP000279271"/>
    </source>
</evidence>